<evidence type="ECO:0000256" key="3">
    <source>
        <dbReference type="ARBA" id="ARBA00022825"/>
    </source>
</evidence>
<dbReference type="KEGG" id="dpl:KGM_210979"/>
<dbReference type="InterPro" id="IPR009003">
    <property type="entry name" value="Peptidase_S1_PA"/>
</dbReference>
<keyword evidence="4" id="KW-1015">Disulfide bond</keyword>
<dbReference type="AlphaFoldDB" id="A0A212F4L7"/>
<dbReference type="InterPro" id="IPR043504">
    <property type="entry name" value="Peptidase_S1_PA_chymotrypsin"/>
</dbReference>
<name>A0A212F4L7_DANPL</name>
<gene>
    <name evidence="8" type="ORF">KGM_210979</name>
</gene>
<dbReference type="SUPFAM" id="SSF50494">
    <property type="entry name" value="Trypsin-like serine proteases"/>
    <property type="match status" value="1"/>
</dbReference>
<evidence type="ECO:0000313" key="9">
    <source>
        <dbReference type="Proteomes" id="UP000007151"/>
    </source>
</evidence>
<sequence>MCPWRTVAIFCVLLTLNISEPKQISLQDAVKDNHVSTGNRTQRFLFDAIFGLEVPILDDPSVEEDEEEEPQVRNCSCACGRANLLPRKIALTFLPVVDDSVEVVTQAYHPAFSSLHFTFSSECGGPNQENRIVGGMPAGVNRYPWMARLVYDGQFHCGASLLTKEYVLTAAHCVRKLKRSKIRVILGDHDQTITSESPAIMRAVTAIVRHRSFDSDSYNNDIALLKLRKPVTFSKIIKPVCLPPASIEPSGKEGIVVGWGRTSEGGQLPAVVQEVRVPILSLSQCRGMKYRATRITNNRSLCAGRSSTDSCQGDSGGPLLIQQGDRFQIVGIVSWGVGCGRPGYPGVYTRITRYLPWLRANLKDTCLCAN</sequence>
<dbReference type="InParanoid" id="A0A212F4L7"/>
<dbReference type="PROSITE" id="PS00134">
    <property type="entry name" value="TRYPSIN_HIS"/>
    <property type="match status" value="1"/>
</dbReference>
<dbReference type="Gene3D" id="2.40.10.10">
    <property type="entry name" value="Trypsin-like serine proteases"/>
    <property type="match status" value="1"/>
</dbReference>
<dbReference type="PANTHER" id="PTHR24264">
    <property type="entry name" value="TRYPSIN-RELATED"/>
    <property type="match status" value="1"/>
</dbReference>
<dbReference type="CDD" id="cd00190">
    <property type="entry name" value="Tryp_SPc"/>
    <property type="match status" value="1"/>
</dbReference>
<dbReference type="Proteomes" id="UP000007151">
    <property type="component" value="Unassembled WGS sequence"/>
</dbReference>
<evidence type="ECO:0000256" key="2">
    <source>
        <dbReference type="ARBA" id="ARBA00022801"/>
    </source>
</evidence>
<dbReference type="GO" id="GO:0004252">
    <property type="term" value="F:serine-type endopeptidase activity"/>
    <property type="evidence" value="ECO:0007669"/>
    <property type="project" value="InterPro"/>
</dbReference>
<comment type="caution">
    <text evidence="8">The sequence shown here is derived from an EMBL/GenBank/DDBJ whole genome shotgun (WGS) entry which is preliminary data.</text>
</comment>
<dbReference type="SMART" id="SM00020">
    <property type="entry name" value="Tryp_SPc"/>
    <property type="match status" value="1"/>
</dbReference>
<protein>
    <submittedName>
        <fullName evidence="8">Seminal fluid protein CSSFP002</fullName>
    </submittedName>
</protein>
<dbReference type="EMBL" id="AGBW02010347">
    <property type="protein sequence ID" value="OWR48670.1"/>
    <property type="molecule type" value="Genomic_DNA"/>
</dbReference>
<dbReference type="InterPro" id="IPR033116">
    <property type="entry name" value="TRYPSIN_SER"/>
</dbReference>
<evidence type="ECO:0000313" key="8">
    <source>
        <dbReference type="EMBL" id="OWR48670.1"/>
    </source>
</evidence>
<keyword evidence="3 5" id="KW-0720">Serine protease</keyword>
<dbReference type="InterPro" id="IPR001314">
    <property type="entry name" value="Peptidase_S1A"/>
</dbReference>
<dbReference type="InterPro" id="IPR050127">
    <property type="entry name" value="Serine_Proteases_S1"/>
</dbReference>
<dbReference type="GO" id="GO:0006508">
    <property type="term" value="P:proteolysis"/>
    <property type="evidence" value="ECO:0007669"/>
    <property type="project" value="UniProtKB-KW"/>
</dbReference>
<organism evidence="8 9">
    <name type="scientific">Danaus plexippus plexippus</name>
    <dbReference type="NCBI Taxonomy" id="278856"/>
    <lineage>
        <taxon>Eukaryota</taxon>
        <taxon>Metazoa</taxon>
        <taxon>Ecdysozoa</taxon>
        <taxon>Arthropoda</taxon>
        <taxon>Hexapoda</taxon>
        <taxon>Insecta</taxon>
        <taxon>Pterygota</taxon>
        <taxon>Neoptera</taxon>
        <taxon>Endopterygota</taxon>
        <taxon>Lepidoptera</taxon>
        <taxon>Glossata</taxon>
        <taxon>Ditrysia</taxon>
        <taxon>Papilionoidea</taxon>
        <taxon>Nymphalidae</taxon>
        <taxon>Danainae</taxon>
        <taxon>Danaini</taxon>
        <taxon>Danaina</taxon>
        <taxon>Danaus</taxon>
        <taxon>Danaus</taxon>
    </lineage>
</organism>
<proteinExistence type="predicted"/>
<evidence type="ECO:0000259" key="7">
    <source>
        <dbReference type="PROSITE" id="PS50240"/>
    </source>
</evidence>
<dbReference type="GO" id="GO:0005615">
    <property type="term" value="C:extracellular space"/>
    <property type="evidence" value="ECO:0007669"/>
    <property type="project" value="TreeGrafter"/>
</dbReference>
<dbReference type="PROSITE" id="PS50240">
    <property type="entry name" value="TRYPSIN_DOM"/>
    <property type="match status" value="1"/>
</dbReference>
<dbReference type="InterPro" id="IPR001254">
    <property type="entry name" value="Trypsin_dom"/>
</dbReference>
<evidence type="ECO:0000256" key="1">
    <source>
        <dbReference type="ARBA" id="ARBA00022670"/>
    </source>
</evidence>
<keyword evidence="2 5" id="KW-0378">Hydrolase</keyword>
<feature type="signal peptide" evidence="6">
    <location>
        <begin position="1"/>
        <end position="19"/>
    </location>
</feature>
<keyword evidence="6" id="KW-0732">Signal</keyword>
<dbReference type="Pfam" id="PF00089">
    <property type="entry name" value="Trypsin"/>
    <property type="match status" value="1"/>
</dbReference>
<keyword evidence="9" id="KW-1185">Reference proteome</keyword>
<feature type="domain" description="Peptidase S1" evidence="7">
    <location>
        <begin position="132"/>
        <end position="363"/>
    </location>
</feature>
<evidence type="ECO:0000256" key="6">
    <source>
        <dbReference type="SAM" id="SignalP"/>
    </source>
</evidence>
<dbReference type="FunFam" id="2.40.10.10:FF:000006">
    <property type="entry name" value="Serine proteinase stubble"/>
    <property type="match status" value="1"/>
</dbReference>
<dbReference type="PROSITE" id="PS00135">
    <property type="entry name" value="TRYPSIN_SER"/>
    <property type="match status" value="1"/>
</dbReference>
<feature type="chain" id="PRO_5013369930" evidence="6">
    <location>
        <begin position="20"/>
        <end position="370"/>
    </location>
</feature>
<evidence type="ECO:0000256" key="5">
    <source>
        <dbReference type="RuleBase" id="RU363034"/>
    </source>
</evidence>
<keyword evidence="1 5" id="KW-0645">Protease</keyword>
<dbReference type="FunCoup" id="A0A212F4L7">
    <property type="interactions" value="5"/>
</dbReference>
<dbReference type="PANTHER" id="PTHR24264:SF54">
    <property type="entry name" value="PEPTIDASE S1 DOMAIN-CONTAINING PROTEIN"/>
    <property type="match status" value="1"/>
</dbReference>
<dbReference type="InterPro" id="IPR018114">
    <property type="entry name" value="TRYPSIN_HIS"/>
</dbReference>
<dbReference type="eggNOG" id="KOG3627">
    <property type="taxonomic scope" value="Eukaryota"/>
</dbReference>
<evidence type="ECO:0000256" key="4">
    <source>
        <dbReference type="ARBA" id="ARBA00023157"/>
    </source>
</evidence>
<reference evidence="8 9" key="1">
    <citation type="journal article" date="2011" name="Cell">
        <title>The monarch butterfly genome yields insights into long-distance migration.</title>
        <authorList>
            <person name="Zhan S."/>
            <person name="Merlin C."/>
            <person name="Boore J.L."/>
            <person name="Reppert S.M."/>
        </authorList>
    </citation>
    <scope>NUCLEOTIDE SEQUENCE [LARGE SCALE GENOMIC DNA]</scope>
    <source>
        <strain evidence="8">F-2</strain>
    </source>
</reference>
<dbReference type="PRINTS" id="PR00722">
    <property type="entry name" value="CHYMOTRYPSIN"/>
</dbReference>
<accession>A0A212F4L7</accession>